<evidence type="ECO:0000313" key="7">
    <source>
        <dbReference type="Proteomes" id="UP000887575"/>
    </source>
</evidence>
<dbReference type="Proteomes" id="UP000887575">
    <property type="component" value="Unassembled WGS sequence"/>
</dbReference>
<dbReference type="GO" id="GO:0005777">
    <property type="term" value="C:peroxisome"/>
    <property type="evidence" value="ECO:0007669"/>
    <property type="project" value="UniProtKB-SubCell"/>
</dbReference>
<dbReference type="InterPro" id="IPR025110">
    <property type="entry name" value="AMP-bd_C"/>
</dbReference>
<dbReference type="InterPro" id="IPR042099">
    <property type="entry name" value="ANL_N_sf"/>
</dbReference>
<accession>A0AAF3FM54</accession>
<dbReference type="InterPro" id="IPR045851">
    <property type="entry name" value="AMP-bd_C_sf"/>
</dbReference>
<dbReference type="SUPFAM" id="SSF56801">
    <property type="entry name" value="Acetyl-CoA synthetase-like"/>
    <property type="match status" value="1"/>
</dbReference>
<evidence type="ECO:0000313" key="8">
    <source>
        <dbReference type="WBParaSite" id="MBELARI_LOCUS7733"/>
    </source>
</evidence>
<evidence type="ECO:0000259" key="6">
    <source>
        <dbReference type="Pfam" id="PF13193"/>
    </source>
</evidence>
<reference evidence="8" key="1">
    <citation type="submission" date="2024-02" db="UniProtKB">
        <authorList>
            <consortium name="WormBaseParasite"/>
        </authorList>
    </citation>
    <scope>IDENTIFICATION</scope>
</reference>
<dbReference type="Gene3D" id="3.40.50.12780">
    <property type="entry name" value="N-terminal domain of ligase-like"/>
    <property type="match status" value="1"/>
</dbReference>
<name>A0AAF3FM54_9BILA</name>
<keyword evidence="7" id="KW-1185">Reference proteome</keyword>
<evidence type="ECO:0000256" key="3">
    <source>
        <dbReference type="ARBA" id="ARBA00022598"/>
    </source>
</evidence>
<proteinExistence type="inferred from homology"/>
<keyword evidence="4" id="KW-0576">Peroxisome</keyword>
<feature type="domain" description="AMP-dependent synthetase/ligase" evidence="5">
    <location>
        <begin position="26"/>
        <end position="370"/>
    </location>
</feature>
<organism evidence="7 8">
    <name type="scientific">Mesorhabditis belari</name>
    <dbReference type="NCBI Taxonomy" id="2138241"/>
    <lineage>
        <taxon>Eukaryota</taxon>
        <taxon>Metazoa</taxon>
        <taxon>Ecdysozoa</taxon>
        <taxon>Nematoda</taxon>
        <taxon>Chromadorea</taxon>
        <taxon>Rhabditida</taxon>
        <taxon>Rhabditina</taxon>
        <taxon>Rhabditomorpha</taxon>
        <taxon>Rhabditoidea</taxon>
        <taxon>Rhabditidae</taxon>
        <taxon>Mesorhabditinae</taxon>
        <taxon>Mesorhabditis</taxon>
    </lineage>
</organism>
<dbReference type="GO" id="GO:0016405">
    <property type="term" value="F:CoA-ligase activity"/>
    <property type="evidence" value="ECO:0007669"/>
    <property type="project" value="TreeGrafter"/>
</dbReference>
<dbReference type="WBParaSite" id="MBELARI_LOCUS7733">
    <property type="protein sequence ID" value="MBELARI_LOCUS7733"/>
    <property type="gene ID" value="MBELARI_LOCUS7733"/>
</dbReference>
<evidence type="ECO:0000256" key="4">
    <source>
        <dbReference type="ARBA" id="ARBA00023140"/>
    </source>
</evidence>
<dbReference type="Gene3D" id="3.30.300.30">
    <property type="match status" value="1"/>
</dbReference>
<dbReference type="PANTHER" id="PTHR24096:SF149">
    <property type="entry name" value="AMP-BINDING DOMAIN-CONTAINING PROTEIN-RELATED"/>
    <property type="match status" value="1"/>
</dbReference>
<dbReference type="FunFam" id="3.30.300.30:FF:000007">
    <property type="entry name" value="4-coumarate--CoA ligase 2"/>
    <property type="match status" value="1"/>
</dbReference>
<dbReference type="PANTHER" id="PTHR24096">
    <property type="entry name" value="LONG-CHAIN-FATTY-ACID--COA LIGASE"/>
    <property type="match status" value="1"/>
</dbReference>
<dbReference type="AlphaFoldDB" id="A0AAF3FM54"/>
<dbReference type="Pfam" id="PF13193">
    <property type="entry name" value="AMP-binding_C"/>
    <property type="match status" value="1"/>
</dbReference>
<dbReference type="Pfam" id="PF00501">
    <property type="entry name" value="AMP-binding"/>
    <property type="match status" value="1"/>
</dbReference>
<evidence type="ECO:0000256" key="1">
    <source>
        <dbReference type="ARBA" id="ARBA00004275"/>
    </source>
</evidence>
<dbReference type="InterPro" id="IPR000873">
    <property type="entry name" value="AMP-dep_synth/lig_dom"/>
</dbReference>
<keyword evidence="3" id="KW-0436">Ligase</keyword>
<comment type="subcellular location">
    <subcellularLocation>
        <location evidence="1">Peroxisome</location>
    </subcellularLocation>
</comment>
<protein>
    <submittedName>
        <fullName evidence="8">Uncharacterized protein</fullName>
    </submittedName>
</protein>
<feature type="domain" description="AMP-binding enzyme C-terminal" evidence="6">
    <location>
        <begin position="420"/>
        <end position="495"/>
    </location>
</feature>
<comment type="similarity">
    <text evidence="2">Belongs to the ATP-dependent AMP-binding enzyme family.</text>
</comment>
<evidence type="ECO:0000259" key="5">
    <source>
        <dbReference type="Pfam" id="PF00501"/>
    </source>
</evidence>
<sequence>MSLPEIADEIPFHLQILNNSVLYGNDKALSDVNGCIHYTDLRPLSNRYANALRVFGIKRGDNVLIVFSNRNEYPLVFLGAALLGATISGASPQLTRDEIDHLCKEANSKLVIVEENVEYFQETGEIKILNINEFLSIVNEASSNPSEIENSASLDDVLIEPFSSGTTGLPKCVQLTHRNYISATKSLSEALFSKLSLTKGRRCTLAFLPFYHGSGFWALVYCLLAGHHSVIQNEFHPLIMMKAIEEHKVDVINVVPSIVSALLRLPIDSFNLSSLSLVLVGSAPLGRELSEAFMNKFPQVKHLIQGYGMSEVVVLSHLTPLEADSEQWGSCGRLLPGSQGKLIDDDGNEVKEDGQWGELFLKSEAVFKGYKGGQESGKDKEGWLRTGDIAYKDLRDFYFIVDRKKDLIKVNGLQVAPAQLEEVLLTHPNIAEAVVVRTEHPQYGEVPKAFIIAAEGMTIDPKEIQDYVKERVAPFKQLRGGIVLCNELPKTKSGKIAKSKLQDYQF</sequence>
<evidence type="ECO:0000256" key="2">
    <source>
        <dbReference type="ARBA" id="ARBA00006432"/>
    </source>
</evidence>